<proteinExistence type="predicted"/>
<dbReference type="EMBL" id="BSUK01000001">
    <property type="protein sequence ID" value="GMA23221.1"/>
    <property type="molecule type" value="Genomic_DNA"/>
</dbReference>
<name>A0ABQ6HYY2_9MICO</name>
<protein>
    <recommendedName>
        <fullName evidence="4">DUF2273 domain-containing protein</fullName>
    </recommendedName>
</protein>
<keyword evidence="1" id="KW-0472">Membrane</keyword>
<sequence>MNMTVAGLFVGLLLAVAATTGGFAGFLLAVVLGAIGLVVGAVLDGRVDLGAFVNGRRRG</sequence>
<comment type="caution">
    <text evidence="2">The sequence shown here is derived from an EMBL/GenBank/DDBJ whole genome shotgun (WGS) entry which is preliminary data.</text>
</comment>
<organism evidence="2 3">
    <name type="scientific">Luteimicrobium album</name>
    <dbReference type="NCBI Taxonomy" id="1054550"/>
    <lineage>
        <taxon>Bacteria</taxon>
        <taxon>Bacillati</taxon>
        <taxon>Actinomycetota</taxon>
        <taxon>Actinomycetes</taxon>
        <taxon>Micrococcales</taxon>
        <taxon>Luteimicrobium</taxon>
    </lineage>
</organism>
<dbReference type="Proteomes" id="UP001157091">
    <property type="component" value="Unassembled WGS sequence"/>
</dbReference>
<gene>
    <name evidence="2" type="ORF">GCM10025864_09800</name>
</gene>
<feature type="transmembrane region" description="Helical" evidence="1">
    <location>
        <begin position="27"/>
        <end position="47"/>
    </location>
</feature>
<evidence type="ECO:0000313" key="3">
    <source>
        <dbReference type="Proteomes" id="UP001157091"/>
    </source>
</evidence>
<keyword evidence="3" id="KW-1185">Reference proteome</keyword>
<dbReference type="RefSeq" id="WP_284292287.1">
    <property type="nucleotide sequence ID" value="NZ_BSUK01000001.1"/>
</dbReference>
<evidence type="ECO:0008006" key="4">
    <source>
        <dbReference type="Google" id="ProtNLM"/>
    </source>
</evidence>
<keyword evidence="1" id="KW-1133">Transmembrane helix</keyword>
<evidence type="ECO:0000256" key="1">
    <source>
        <dbReference type="SAM" id="Phobius"/>
    </source>
</evidence>
<keyword evidence="1" id="KW-0812">Transmembrane</keyword>
<reference evidence="3" key="1">
    <citation type="journal article" date="2019" name="Int. J. Syst. Evol. Microbiol.">
        <title>The Global Catalogue of Microorganisms (GCM) 10K type strain sequencing project: providing services to taxonomists for standard genome sequencing and annotation.</title>
        <authorList>
            <consortium name="The Broad Institute Genomics Platform"/>
            <consortium name="The Broad Institute Genome Sequencing Center for Infectious Disease"/>
            <person name="Wu L."/>
            <person name="Ma J."/>
        </authorList>
    </citation>
    <scope>NUCLEOTIDE SEQUENCE [LARGE SCALE GENOMIC DNA]</scope>
    <source>
        <strain evidence="3">NBRC 106348</strain>
    </source>
</reference>
<evidence type="ECO:0000313" key="2">
    <source>
        <dbReference type="EMBL" id="GMA23221.1"/>
    </source>
</evidence>
<accession>A0ABQ6HYY2</accession>